<dbReference type="InterPro" id="IPR015655">
    <property type="entry name" value="PP2C"/>
</dbReference>
<dbReference type="PROSITE" id="PS51746">
    <property type="entry name" value="PPM_2"/>
    <property type="match status" value="1"/>
</dbReference>
<protein>
    <submittedName>
        <fullName evidence="2">Ca(2+)/calmodulin-dependent protein kinase phosphatase, putative</fullName>
        <ecNumber evidence="2">3.1.3.16</ecNumber>
    </submittedName>
</protein>
<dbReference type="VEuPathDB" id="AmoebaDB:EDI_289750"/>
<dbReference type="Gene3D" id="3.60.40.10">
    <property type="entry name" value="PPM-type phosphatase domain"/>
    <property type="match status" value="1"/>
</dbReference>
<dbReference type="KEGG" id="edi:EDI_289750"/>
<dbReference type="GeneID" id="5886889"/>
<evidence type="ECO:0000259" key="1">
    <source>
        <dbReference type="PROSITE" id="PS51746"/>
    </source>
</evidence>
<dbReference type="EMBL" id="DS551057">
    <property type="protein sequence ID" value="EDR21541.1"/>
    <property type="molecule type" value="Genomic_DNA"/>
</dbReference>
<reference evidence="3" key="1">
    <citation type="submission" date="2007-12" db="EMBL/GenBank/DDBJ databases">
        <title>Annotation of Entamoeba dispar SAW760.</title>
        <authorList>
            <person name="Lorenzi H."/>
            <person name="Inman J."/>
            <person name="Schobel S."/>
            <person name="Amedeo P."/>
            <person name="Caler E."/>
        </authorList>
    </citation>
    <scope>NUCLEOTIDE SEQUENCE [LARGE SCALE GENOMIC DNA]</scope>
    <source>
        <strain evidence="3">ATCC PRA-260 / SAW760</strain>
    </source>
</reference>
<keyword evidence="2" id="KW-0808">Transferase</keyword>
<evidence type="ECO:0000313" key="2">
    <source>
        <dbReference type="EMBL" id="EDR21541.1"/>
    </source>
</evidence>
<dbReference type="InterPro" id="IPR036457">
    <property type="entry name" value="PPM-type-like_dom_sf"/>
</dbReference>
<dbReference type="GO" id="GO:0004722">
    <property type="term" value="F:protein serine/threonine phosphatase activity"/>
    <property type="evidence" value="ECO:0007669"/>
    <property type="project" value="UniProtKB-EC"/>
</dbReference>
<sequence>MSLFIRYSTSSNVSPIQEQQKAKLHKRIRSTDSLTKCAFYGQERPVFVNGKIIKSSGVSLPKLSNSYLLKKGDAPLKTENGNILDQSEEDVLLFKQQYSCSKRFEIGTAQTIGKRVYMEDTLMVKGELYDDIDFIGVFDGHNGKGAAVKSMQTFYSLIDGYSVHSDQVKDHLLKVFEQMHTLVSMSTESGTTASIILIRENDVIICRCGDSPIYVLTTDDEIMKIGKDHNLYDKDEVEMIKQNGGNIVNVSGVLRVNGKITITRSIGDKQFHPPLSCLPSIDIISLSTIKSILVASDGISVVSEDFLREILLEEFTSDIKAQCVRNNALEKDSKDNISVVVVQIHTVI</sequence>
<gene>
    <name evidence="2" type="ORF">EDI_289750</name>
</gene>
<keyword evidence="2" id="KW-0418">Kinase</keyword>
<dbReference type="Proteomes" id="UP000008076">
    <property type="component" value="Unassembled WGS sequence"/>
</dbReference>
<evidence type="ECO:0000313" key="3">
    <source>
        <dbReference type="Proteomes" id="UP000008076"/>
    </source>
</evidence>
<dbReference type="AlphaFoldDB" id="B0EVC9"/>
<organism evidence="3">
    <name type="scientific">Entamoeba dispar (strain ATCC PRA-260 / SAW760)</name>
    <dbReference type="NCBI Taxonomy" id="370354"/>
    <lineage>
        <taxon>Eukaryota</taxon>
        <taxon>Amoebozoa</taxon>
        <taxon>Evosea</taxon>
        <taxon>Archamoebae</taxon>
        <taxon>Mastigamoebida</taxon>
        <taxon>Entamoebidae</taxon>
        <taxon>Entamoeba</taxon>
    </lineage>
</organism>
<keyword evidence="3" id="KW-1185">Reference proteome</keyword>
<dbReference type="OMA" id="SMQTFYS"/>
<dbReference type="Pfam" id="PF00481">
    <property type="entry name" value="PP2C"/>
    <property type="match status" value="1"/>
</dbReference>
<dbReference type="SUPFAM" id="SSF81606">
    <property type="entry name" value="PP2C-like"/>
    <property type="match status" value="1"/>
</dbReference>
<feature type="domain" description="PPM-type phosphatase" evidence="1">
    <location>
        <begin position="105"/>
        <end position="344"/>
    </location>
</feature>
<dbReference type="CDD" id="cd00143">
    <property type="entry name" value="PP2Cc"/>
    <property type="match status" value="1"/>
</dbReference>
<accession>B0EVC9</accession>
<dbReference type="eggNOG" id="KOG0698">
    <property type="taxonomic scope" value="Eukaryota"/>
</dbReference>
<name>B0EVC9_ENTDS</name>
<dbReference type="SMART" id="SM00332">
    <property type="entry name" value="PP2Cc"/>
    <property type="match status" value="1"/>
</dbReference>
<dbReference type="OrthoDB" id="10264738at2759"/>
<keyword evidence="2" id="KW-0378">Hydrolase</keyword>
<proteinExistence type="predicted"/>
<dbReference type="PANTHER" id="PTHR47992">
    <property type="entry name" value="PROTEIN PHOSPHATASE"/>
    <property type="match status" value="1"/>
</dbReference>
<dbReference type="InterPro" id="IPR001932">
    <property type="entry name" value="PPM-type_phosphatase-like_dom"/>
</dbReference>
<dbReference type="RefSeq" id="XP_001742004.1">
    <property type="nucleotide sequence ID" value="XM_001741952.1"/>
</dbReference>
<dbReference type="EC" id="3.1.3.16" evidence="2"/>
<dbReference type="GO" id="GO:0016301">
    <property type="term" value="F:kinase activity"/>
    <property type="evidence" value="ECO:0007669"/>
    <property type="project" value="UniProtKB-KW"/>
</dbReference>
<dbReference type="FunFam" id="3.60.40.10:FF:000042">
    <property type="entry name" value="Protein phosphatase domain containing protein"/>
    <property type="match status" value="1"/>
</dbReference>